<proteinExistence type="predicted"/>
<dbReference type="InterPro" id="IPR003594">
    <property type="entry name" value="HATPase_dom"/>
</dbReference>
<dbReference type="CDD" id="cd00075">
    <property type="entry name" value="HATPase"/>
    <property type="match status" value="1"/>
</dbReference>
<comment type="catalytic activity">
    <reaction evidence="1">
        <text>ATP + protein L-histidine = ADP + protein N-phospho-L-histidine.</text>
        <dbReference type="EC" id="2.7.13.3"/>
    </reaction>
</comment>
<feature type="transmembrane region" description="Helical" evidence="11">
    <location>
        <begin position="12"/>
        <end position="32"/>
    </location>
</feature>
<keyword evidence="8 11" id="KW-1133">Transmembrane helix</keyword>
<organism evidence="14 15">
    <name type="scientific">Georgenia yuyongxinii</name>
    <dbReference type="NCBI Taxonomy" id="2589797"/>
    <lineage>
        <taxon>Bacteria</taxon>
        <taxon>Bacillati</taxon>
        <taxon>Actinomycetota</taxon>
        <taxon>Actinomycetes</taxon>
        <taxon>Micrococcales</taxon>
        <taxon>Bogoriellaceae</taxon>
        <taxon>Georgenia</taxon>
    </lineage>
</organism>
<dbReference type="CDD" id="cd00082">
    <property type="entry name" value="HisKA"/>
    <property type="match status" value="1"/>
</dbReference>
<protein>
    <recommendedName>
        <fullName evidence="3">histidine kinase</fullName>
        <ecNumber evidence="3">2.7.13.3</ecNumber>
    </recommendedName>
</protein>
<dbReference type="InterPro" id="IPR004358">
    <property type="entry name" value="Sig_transdc_His_kin-like_C"/>
</dbReference>
<dbReference type="GO" id="GO:0000155">
    <property type="term" value="F:phosphorelay sensor kinase activity"/>
    <property type="evidence" value="ECO:0007669"/>
    <property type="project" value="InterPro"/>
</dbReference>
<dbReference type="PROSITE" id="PS50885">
    <property type="entry name" value="HAMP"/>
    <property type="match status" value="1"/>
</dbReference>
<keyword evidence="9" id="KW-0902">Two-component regulatory system</keyword>
<evidence type="ECO:0000256" key="9">
    <source>
        <dbReference type="ARBA" id="ARBA00023012"/>
    </source>
</evidence>
<dbReference type="GO" id="GO:0005886">
    <property type="term" value="C:plasma membrane"/>
    <property type="evidence" value="ECO:0007669"/>
    <property type="project" value="UniProtKB-SubCell"/>
</dbReference>
<evidence type="ECO:0000256" key="6">
    <source>
        <dbReference type="ARBA" id="ARBA00022692"/>
    </source>
</evidence>
<evidence type="ECO:0000256" key="5">
    <source>
        <dbReference type="ARBA" id="ARBA00022679"/>
    </source>
</evidence>
<dbReference type="InterPro" id="IPR005467">
    <property type="entry name" value="His_kinase_dom"/>
</dbReference>
<dbReference type="AlphaFoldDB" id="A0A5B8C125"/>
<dbReference type="PROSITE" id="PS50109">
    <property type="entry name" value="HIS_KIN"/>
    <property type="match status" value="1"/>
</dbReference>
<evidence type="ECO:0000256" key="2">
    <source>
        <dbReference type="ARBA" id="ARBA00004236"/>
    </source>
</evidence>
<gene>
    <name evidence="14" type="ORF">FE374_03375</name>
</gene>
<feature type="transmembrane region" description="Helical" evidence="11">
    <location>
        <begin position="151"/>
        <end position="171"/>
    </location>
</feature>
<keyword evidence="4" id="KW-0597">Phosphoprotein</keyword>
<dbReference type="Pfam" id="PF00672">
    <property type="entry name" value="HAMP"/>
    <property type="match status" value="1"/>
</dbReference>
<evidence type="ECO:0000256" key="7">
    <source>
        <dbReference type="ARBA" id="ARBA00022777"/>
    </source>
</evidence>
<comment type="subcellular location">
    <subcellularLocation>
        <location evidence="2">Cell membrane</location>
    </subcellularLocation>
</comment>
<name>A0A5B8C125_9MICO</name>
<reference evidence="14 15" key="1">
    <citation type="submission" date="2019-05" db="EMBL/GenBank/DDBJ databases">
        <title>Georgenia *** sp. nov., and Georgenia *** sp. nov., isolated from the intestinal contents of plateau pika (Ochotona curzoniae) in the Qinghai-Tibet plateau of China.</title>
        <authorList>
            <person name="Tian Z."/>
        </authorList>
    </citation>
    <scope>NUCLEOTIDE SEQUENCE [LARGE SCALE GENOMIC DNA]</scope>
    <source>
        <strain evidence="14 15">Z443</strain>
    </source>
</reference>
<keyword evidence="5" id="KW-0808">Transferase</keyword>
<evidence type="ECO:0000256" key="10">
    <source>
        <dbReference type="ARBA" id="ARBA00023136"/>
    </source>
</evidence>
<dbReference type="Proteomes" id="UP000314616">
    <property type="component" value="Chromosome"/>
</dbReference>
<feature type="domain" description="HAMP" evidence="13">
    <location>
        <begin position="172"/>
        <end position="225"/>
    </location>
</feature>
<evidence type="ECO:0000259" key="13">
    <source>
        <dbReference type="PROSITE" id="PS50885"/>
    </source>
</evidence>
<accession>A0A5B8C125</accession>
<dbReference type="InterPro" id="IPR003661">
    <property type="entry name" value="HisK_dim/P_dom"/>
</dbReference>
<keyword evidence="6 11" id="KW-0812">Transmembrane</keyword>
<dbReference type="PANTHER" id="PTHR45436">
    <property type="entry name" value="SENSOR HISTIDINE KINASE YKOH"/>
    <property type="match status" value="1"/>
</dbReference>
<evidence type="ECO:0000313" key="15">
    <source>
        <dbReference type="Proteomes" id="UP000314616"/>
    </source>
</evidence>
<keyword evidence="7" id="KW-0418">Kinase</keyword>
<dbReference type="SMART" id="SM00388">
    <property type="entry name" value="HisKA"/>
    <property type="match status" value="1"/>
</dbReference>
<evidence type="ECO:0000256" key="11">
    <source>
        <dbReference type="SAM" id="Phobius"/>
    </source>
</evidence>
<evidence type="ECO:0000256" key="8">
    <source>
        <dbReference type="ARBA" id="ARBA00022989"/>
    </source>
</evidence>
<evidence type="ECO:0000259" key="12">
    <source>
        <dbReference type="PROSITE" id="PS50109"/>
    </source>
</evidence>
<dbReference type="InterPro" id="IPR050428">
    <property type="entry name" value="TCS_sensor_his_kinase"/>
</dbReference>
<dbReference type="EC" id="2.7.13.3" evidence="3"/>
<dbReference type="Gene3D" id="1.10.287.130">
    <property type="match status" value="1"/>
</dbReference>
<dbReference type="InterPro" id="IPR003660">
    <property type="entry name" value="HAMP_dom"/>
</dbReference>
<dbReference type="FunFam" id="1.10.287.130:FF:000001">
    <property type="entry name" value="Two-component sensor histidine kinase"/>
    <property type="match status" value="1"/>
</dbReference>
<dbReference type="SUPFAM" id="SSF55874">
    <property type="entry name" value="ATPase domain of HSP90 chaperone/DNA topoisomerase II/histidine kinase"/>
    <property type="match status" value="1"/>
</dbReference>
<evidence type="ECO:0000256" key="1">
    <source>
        <dbReference type="ARBA" id="ARBA00000085"/>
    </source>
</evidence>
<feature type="domain" description="Histidine kinase" evidence="12">
    <location>
        <begin position="233"/>
        <end position="443"/>
    </location>
</feature>
<dbReference type="PANTHER" id="PTHR45436:SF5">
    <property type="entry name" value="SENSOR HISTIDINE KINASE TRCS"/>
    <property type="match status" value="1"/>
</dbReference>
<evidence type="ECO:0000256" key="4">
    <source>
        <dbReference type="ARBA" id="ARBA00022553"/>
    </source>
</evidence>
<dbReference type="SMART" id="SM00387">
    <property type="entry name" value="HATPase_c"/>
    <property type="match status" value="1"/>
</dbReference>
<dbReference type="Gene3D" id="3.30.565.10">
    <property type="entry name" value="Histidine kinase-like ATPase, C-terminal domain"/>
    <property type="match status" value="1"/>
</dbReference>
<dbReference type="Gene3D" id="6.10.340.10">
    <property type="match status" value="1"/>
</dbReference>
<dbReference type="CDD" id="cd06225">
    <property type="entry name" value="HAMP"/>
    <property type="match status" value="1"/>
</dbReference>
<dbReference type="InterPro" id="IPR036097">
    <property type="entry name" value="HisK_dim/P_sf"/>
</dbReference>
<evidence type="ECO:0000256" key="3">
    <source>
        <dbReference type="ARBA" id="ARBA00012438"/>
    </source>
</evidence>
<dbReference type="EMBL" id="CP040915">
    <property type="protein sequence ID" value="QDC23797.1"/>
    <property type="molecule type" value="Genomic_DNA"/>
</dbReference>
<dbReference type="InterPro" id="IPR036890">
    <property type="entry name" value="HATPase_C_sf"/>
</dbReference>
<dbReference type="RefSeq" id="WP_139927239.1">
    <property type="nucleotide sequence ID" value="NZ_CP040915.1"/>
</dbReference>
<dbReference type="Pfam" id="PF00512">
    <property type="entry name" value="HisKA"/>
    <property type="match status" value="1"/>
</dbReference>
<sequence length="443" mass="46308">MPHSLGARVTLVFAVGAAAALVLCLALLYLILSRQLVTALDDDLRARSADLVAAVAAGDVEVVVRDPLAQLYGPEGAVIAGSAALGDSRLLSPDGVHRVRAEELRTRLLARGEEAPTAVRVLSQRVGGDGVLSVAVSVEPLHEARRRLLEVLVLAAPLLVAVLAVAGWLVVRAALRPVDVLTREAAAISTFEAARGLPPVPGDDEIARLARTLDAMLRRLRVAFERERAFVDDASHELRTPIAVVLGELELALSAVDDPEEVERSLRAALGEAQRLSRLAEDLLLLARAQAGSLVIRREPADLLDLAVTEAGRLAPVLGARIQVSGEPATVVGDPDRLRQVLTNLARNSAAAGATTVRVRVARDQARAILEVADDGPGFPPGARDQAFERFVRGTGPRTPGGSGAGLGLSIVRAIVTAHGGTVEARNGDPLGGAVVTARLPLA</sequence>
<keyword evidence="10 11" id="KW-0472">Membrane</keyword>
<dbReference type="KEGG" id="gyu:FE374_03375"/>
<dbReference type="PRINTS" id="PR00344">
    <property type="entry name" value="BCTRLSENSOR"/>
</dbReference>
<evidence type="ECO:0000313" key="14">
    <source>
        <dbReference type="EMBL" id="QDC23797.1"/>
    </source>
</evidence>
<dbReference type="Pfam" id="PF02518">
    <property type="entry name" value="HATPase_c"/>
    <property type="match status" value="1"/>
</dbReference>
<dbReference type="OrthoDB" id="9786919at2"/>
<dbReference type="SUPFAM" id="SSF47384">
    <property type="entry name" value="Homodimeric domain of signal transducing histidine kinase"/>
    <property type="match status" value="1"/>
</dbReference>